<proteinExistence type="predicted"/>
<evidence type="ECO:0000313" key="2">
    <source>
        <dbReference type="Proteomes" id="UP000232693"/>
    </source>
</evidence>
<keyword evidence="2" id="KW-1185">Reference proteome</keyword>
<organism evidence="1 2">
    <name type="scientific">Kangiella profundi</name>
    <dbReference type="NCBI Taxonomy" id="1561924"/>
    <lineage>
        <taxon>Bacteria</taxon>
        <taxon>Pseudomonadati</taxon>
        <taxon>Pseudomonadota</taxon>
        <taxon>Gammaproteobacteria</taxon>
        <taxon>Kangiellales</taxon>
        <taxon>Kangiellaceae</taxon>
        <taxon>Kangiella</taxon>
    </lineage>
</organism>
<dbReference type="EMBL" id="CP025120">
    <property type="protein sequence ID" value="AUD78114.1"/>
    <property type="molecule type" value="Genomic_DNA"/>
</dbReference>
<dbReference type="AlphaFoldDB" id="A0A2K9AGM9"/>
<dbReference type="Pfam" id="PF09982">
    <property type="entry name" value="LpxR"/>
    <property type="match status" value="1"/>
</dbReference>
<name>A0A2K9AGM9_9GAMM</name>
<dbReference type="Proteomes" id="UP000232693">
    <property type="component" value="Chromosome"/>
</dbReference>
<dbReference type="InterPro" id="IPR037107">
    <property type="entry name" value="Put_OMP_sf"/>
</dbReference>
<dbReference type="RefSeq" id="WP_106645995.1">
    <property type="nucleotide sequence ID" value="NZ_BMGO01000002.1"/>
</dbReference>
<dbReference type="InterPro" id="IPR018707">
    <property type="entry name" value="LpxR"/>
</dbReference>
<sequence length="344" mass="38394">MFVKKRQAVIGCLALCFSQLTIAASDLPFAEQELEDPDTFVTITVENDLFAGRDGGYTNGIGYSWGRGPYQTMAETDSPEWLQTMAHAFGVHDDPQHFNAATYSIFQGIQTPADITNPDFEPDDLPYAGVLGWRGTIHSWTKTRADQFNLVLGIVGPASLAEQSQKTVHKITGSDKPMGWDYQLHNEPVFALQARRSWRYEIENGDGHGVDFIGILEASGGNYTSYVAGTYMIRWGLNLERSHAAISVLPGRGVNPLAGTNSEEYYIFFGVQPRYVFNDIFVNGNTFRDSPSVTLKNEQLIYSTGFVWNWKDWGLLFSLAETTATFEERNGNARFGSLSISYRL</sequence>
<dbReference type="KEGG" id="kpd:CW740_02220"/>
<evidence type="ECO:0000313" key="1">
    <source>
        <dbReference type="EMBL" id="AUD78114.1"/>
    </source>
</evidence>
<protein>
    <submittedName>
        <fullName evidence="1">DUF2219 domain-containing protein</fullName>
    </submittedName>
</protein>
<dbReference type="Gene3D" id="2.40.128.140">
    <property type="entry name" value="Outer membrane protein"/>
    <property type="match status" value="1"/>
</dbReference>
<accession>A0A2K9AGM9</accession>
<reference evidence="1 2" key="1">
    <citation type="submission" date="2017-12" db="EMBL/GenBank/DDBJ databases">
        <title>Kangiella profundi FT102 completed genome.</title>
        <authorList>
            <person name="Xu J."/>
            <person name="Wang J."/>
            <person name="Lu Y."/>
        </authorList>
    </citation>
    <scope>NUCLEOTIDE SEQUENCE [LARGE SCALE GENOMIC DNA]</scope>
    <source>
        <strain evidence="1 2">FT102</strain>
    </source>
</reference>
<gene>
    <name evidence="1" type="ORF">CW740_02220</name>
</gene>
<dbReference type="OrthoDB" id="9776275at2"/>